<accession>A0A4P6KGY5</accession>
<dbReference type="PANTHER" id="PTHR11695:SF294">
    <property type="entry name" value="RETICULON-4-INTERACTING PROTEIN 1, MITOCHONDRIAL"/>
    <property type="match status" value="1"/>
</dbReference>
<dbReference type="OrthoDB" id="9790818at2"/>
<dbReference type="InterPro" id="IPR011032">
    <property type="entry name" value="GroES-like_sf"/>
</dbReference>
<dbReference type="SMART" id="SM00829">
    <property type="entry name" value="PKS_ER"/>
    <property type="match status" value="1"/>
</dbReference>
<evidence type="ECO:0000313" key="3">
    <source>
        <dbReference type="EMBL" id="QBE49777.1"/>
    </source>
</evidence>
<dbReference type="Proteomes" id="UP000289260">
    <property type="component" value="Chromosome"/>
</dbReference>
<dbReference type="KEGG" id="ltr:EVS81_13870"/>
<dbReference type="Gene3D" id="3.40.50.720">
    <property type="entry name" value="NAD(P)-binding Rossmann-like Domain"/>
    <property type="match status" value="1"/>
</dbReference>
<dbReference type="InterPro" id="IPR020843">
    <property type="entry name" value="ER"/>
</dbReference>
<dbReference type="EMBL" id="CP035806">
    <property type="protein sequence ID" value="QBE49777.1"/>
    <property type="molecule type" value="Genomic_DNA"/>
</dbReference>
<protein>
    <submittedName>
        <fullName evidence="3">NAD(P)-dependent alcohol dehydrogenase</fullName>
    </submittedName>
</protein>
<name>A0A4P6KGY5_9MICO</name>
<proteinExistence type="predicted"/>
<organism evidence="3 4">
    <name type="scientific">Leucobacter triazinivorans</name>
    <dbReference type="NCBI Taxonomy" id="1784719"/>
    <lineage>
        <taxon>Bacteria</taxon>
        <taxon>Bacillati</taxon>
        <taxon>Actinomycetota</taxon>
        <taxon>Actinomycetes</taxon>
        <taxon>Micrococcales</taxon>
        <taxon>Microbacteriaceae</taxon>
        <taxon>Leucobacter</taxon>
    </lineage>
</organism>
<dbReference type="InterPro" id="IPR013154">
    <property type="entry name" value="ADH-like_N"/>
</dbReference>
<dbReference type="AlphaFoldDB" id="A0A4P6KGY5"/>
<evidence type="ECO:0000256" key="1">
    <source>
        <dbReference type="SAM" id="Phobius"/>
    </source>
</evidence>
<dbReference type="SUPFAM" id="SSF51735">
    <property type="entry name" value="NAD(P)-binding Rossmann-fold domains"/>
    <property type="match status" value="1"/>
</dbReference>
<dbReference type="Gene3D" id="3.90.180.10">
    <property type="entry name" value="Medium-chain alcohol dehydrogenases, catalytic domain"/>
    <property type="match status" value="1"/>
</dbReference>
<feature type="transmembrane region" description="Helical" evidence="1">
    <location>
        <begin position="231"/>
        <end position="248"/>
    </location>
</feature>
<gene>
    <name evidence="3" type="ORF">EVS81_13870</name>
</gene>
<dbReference type="PANTHER" id="PTHR11695">
    <property type="entry name" value="ALCOHOL DEHYDROGENASE RELATED"/>
    <property type="match status" value="1"/>
</dbReference>
<sequence>MRAAVARRYGGPDVVVPQELDAPEPTGDQVLVRVRAATVSTADAAARSGSPWFTRLAFGLFRPRLPVLGSDFAGRVVALGPDARRFDIGDPVFGATNAAMGAHAEYLAVSEGSPIERVPDGIDPVRAAALVDATAMSFLRDSAALRLGQRLLVNGASGAVGSAAVQIAKHVGANVTGTSSARNLDVVRALGADAALDYTELHGHTASYDVVFDAWGRMGYRRARRLLAPDGLYMTTVPSFAILAQMLWTRWFGRRRALVAFTGLRSAERVAADLRETAALAANGALDAPVAASYPLDRVADAHRHVARGKRGHVVLTLG</sequence>
<reference evidence="3 4" key="1">
    <citation type="submission" date="2019-02" db="EMBL/GenBank/DDBJ databases">
        <authorList>
            <person name="Sun L."/>
            <person name="Pan D."/>
            <person name="Wu X."/>
        </authorList>
    </citation>
    <scope>NUCLEOTIDE SEQUENCE [LARGE SCALE GENOMIC DNA]</scope>
    <source>
        <strain evidence="3 4">JW-1</strain>
    </source>
</reference>
<dbReference type="SUPFAM" id="SSF50129">
    <property type="entry name" value="GroES-like"/>
    <property type="match status" value="1"/>
</dbReference>
<dbReference type="InterPro" id="IPR050700">
    <property type="entry name" value="YIM1/Zinc_Alcohol_DH_Fams"/>
</dbReference>
<keyword evidence="1" id="KW-0472">Membrane</keyword>
<dbReference type="RefSeq" id="WP_130110890.1">
    <property type="nucleotide sequence ID" value="NZ_CP035806.1"/>
</dbReference>
<keyword evidence="1" id="KW-1133">Transmembrane helix</keyword>
<dbReference type="Pfam" id="PF08240">
    <property type="entry name" value="ADH_N"/>
    <property type="match status" value="1"/>
</dbReference>
<keyword evidence="1" id="KW-0812">Transmembrane</keyword>
<evidence type="ECO:0000313" key="4">
    <source>
        <dbReference type="Proteomes" id="UP000289260"/>
    </source>
</evidence>
<dbReference type="CDD" id="cd08267">
    <property type="entry name" value="MDR1"/>
    <property type="match status" value="1"/>
</dbReference>
<keyword evidence="4" id="KW-1185">Reference proteome</keyword>
<dbReference type="Pfam" id="PF13602">
    <property type="entry name" value="ADH_zinc_N_2"/>
    <property type="match status" value="1"/>
</dbReference>
<dbReference type="InterPro" id="IPR036291">
    <property type="entry name" value="NAD(P)-bd_dom_sf"/>
</dbReference>
<feature type="domain" description="Enoyl reductase (ER)" evidence="2">
    <location>
        <begin position="10"/>
        <end position="316"/>
    </location>
</feature>
<dbReference type="GO" id="GO:0016491">
    <property type="term" value="F:oxidoreductase activity"/>
    <property type="evidence" value="ECO:0007669"/>
    <property type="project" value="InterPro"/>
</dbReference>
<evidence type="ECO:0000259" key="2">
    <source>
        <dbReference type="SMART" id="SM00829"/>
    </source>
</evidence>